<gene>
    <name evidence="2" type="ORF">GMST_13830</name>
</gene>
<sequence>MTCHLDDAVESLFATGMQQMTEGDARAAEASFLEVLRLAPDTAEAHTNLALLLEKAGRVAEAEQHIRHALNLNPRSWRTHLNLAALLLVQKRFAEAQAASRRSLALAPESPEAWSNLGALQACLKQEAHAERSYRRAMELDPDHKASRFNLSYLLLRQGRFEEGWQCLEARTWYGWMESLLPCPRWQGEALTGRSLLITFEAGHGDMIQFARYAALLKGAGAVHITMVCHPALKSLFQALDGVDAVFAFDETFPATGLDFWTPPLSIPYYLGTRLDTIPANIPYLRAPGDQADRWAQELAALSPGREARVGLVWKGSPSFENDADRSLPGLASLEGLGRVAGVRFFSLQKGAGEQEASDPPAGLCITDLAPGISDFAGAAAIVANLDLVIAVDTAFAHLAGALGTPCWVLLPEYKTDWRWLTGRGDSPWYPGVMRLFRQLRPGDWGAVLDEVRDALESFAAGLRGADYLAVREG</sequence>
<proteinExistence type="predicted"/>
<dbReference type="RefSeq" id="WP_246399252.1">
    <property type="nucleotide sequence ID" value="NZ_BLXX01000003.1"/>
</dbReference>
<keyword evidence="1" id="KW-0802">TPR repeat</keyword>
<organism evidence="2 3">
    <name type="scientific">Geomonas silvestris</name>
    <dbReference type="NCBI Taxonomy" id="2740184"/>
    <lineage>
        <taxon>Bacteria</taxon>
        <taxon>Pseudomonadati</taxon>
        <taxon>Thermodesulfobacteriota</taxon>
        <taxon>Desulfuromonadia</taxon>
        <taxon>Geobacterales</taxon>
        <taxon>Geobacteraceae</taxon>
        <taxon>Geomonas</taxon>
    </lineage>
</organism>
<dbReference type="Proteomes" id="UP000556026">
    <property type="component" value="Unassembled WGS sequence"/>
</dbReference>
<comment type="caution">
    <text evidence="2">The sequence shown here is derived from an EMBL/GenBank/DDBJ whole genome shotgun (WGS) entry which is preliminary data.</text>
</comment>
<dbReference type="InterPro" id="IPR011990">
    <property type="entry name" value="TPR-like_helical_dom_sf"/>
</dbReference>
<dbReference type="Gene3D" id="3.40.50.2000">
    <property type="entry name" value="Glycogen Phosphorylase B"/>
    <property type="match status" value="1"/>
</dbReference>
<dbReference type="GO" id="GO:0016757">
    <property type="term" value="F:glycosyltransferase activity"/>
    <property type="evidence" value="ECO:0007669"/>
    <property type="project" value="InterPro"/>
</dbReference>
<dbReference type="SUPFAM" id="SSF53756">
    <property type="entry name" value="UDP-Glycosyltransferase/glycogen phosphorylase"/>
    <property type="match status" value="1"/>
</dbReference>
<dbReference type="InterPro" id="IPR002201">
    <property type="entry name" value="Glyco_trans_9"/>
</dbReference>
<dbReference type="InterPro" id="IPR019734">
    <property type="entry name" value="TPR_rpt"/>
</dbReference>
<reference evidence="3" key="1">
    <citation type="submission" date="2020-06" db="EMBL/GenBank/DDBJ databases">
        <title>Draft genomic sequence of Geomonas sp. Red330.</title>
        <authorList>
            <person name="Itoh H."/>
            <person name="Zhenxing X."/>
            <person name="Ushijima N."/>
            <person name="Masuda Y."/>
            <person name="Shiratori Y."/>
            <person name="Senoo K."/>
        </authorList>
    </citation>
    <scope>NUCLEOTIDE SEQUENCE [LARGE SCALE GENOMIC DNA]</scope>
    <source>
        <strain evidence="3">Red330</strain>
    </source>
</reference>
<dbReference type="SMART" id="SM00028">
    <property type="entry name" value="TPR"/>
    <property type="match status" value="4"/>
</dbReference>
<dbReference type="Pfam" id="PF01075">
    <property type="entry name" value="Glyco_transf_9"/>
    <property type="match status" value="1"/>
</dbReference>
<feature type="repeat" description="TPR" evidence="1">
    <location>
        <begin position="43"/>
        <end position="76"/>
    </location>
</feature>
<evidence type="ECO:0000313" key="3">
    <source>
        <dbReference type="Proteomes" id="UP000556026"/>
    </source>
</evidence>
<name>A0A6V8MGE3_9BACT</name>
<evidence type="ECO:0000256" key="1">
    <source>
        <dbReference type="PROSITE-ProRule" id="PRU00339"/>
    </source>
</evidence>
<dbReference type="PANTHER" id="PTHR44809:SF1">
    <property type="entry name" value="PROTEIN O-MANNOSYL-TRANSFERASE TMTC1"/>
    <property type="match status" value="1"/>
</dbReference>
<dbReference type="Pfam" id="PF13432">
    <property type="entry name" value="TPR_16"/>
    <property type="match status" value="2"/>
</dbReference>
<accession>A0A6V8MGE3</accession>
<dbReference type="Gene3D" id="1.25.40.10">
    <property type="entry name" value="Tetratricopeptide repeat domain"/>
    <property type="match status" value="1"/>
</dbReference>
<feature type="repeat" description="TPR" evidence="1">
    <location>
        <begin position="111"/>
        <end position="144"/>
    </location>
</feature>
<dbReference type="InterPro" id="IPR052943">
    <property type="entry name" value="TMTC_O-mannosyl-trnsfr"/>
</dbReference>
<dbReference type="PROSITE" id="PS50005">
    <property type="entry name" value="TPR"/>
    <property type="match status" value="2"/>
</dbReference>
<dbReference type="SUPFAM" id="SSF48452">
    <property type="entry name" value="TPR-like"/>
    <property type="match status" value="1"/>
</dbReference>
<dbReference type="PANTHER" id="PTHR44809">
    <property type="match status" value="1"/>
</dbReference>
<evidence type="ECO:0000313" key="2">
    <source>
        <dbReference type="EMBL" id="GFO59058.1"/>
    </source>
</evidence>
<keyword evidence="3" id="KW-1185">Reference proteome</keyword>
<dbReference type="EMBL" id="BLXX01000003">
    <property type="protein sequence ID" value="GFO59058.1"/>
    <property type="molecule type" value="Genomic_DNA"/>
</dbReference>
<dbReference type="AlphaFoldDB" id="A0A6V8MGE3"/>
<protein>
    <submittedName>
        <fullName evidence="2">Uncharacterized protein</fullName>
    </submittedName>
</protein>